<dbReference type="GO" id="GO:0005737">
    <property type="term" value="C:cytoplasm"/>
    <property type="evidence" value="ECO:0007669"/>
    <property type="project" value="UniProtKB-ARBA"/>
</dbReference>
<dbReference type="Gene3D" id="3.90.230.10">
    <property type="entry name" value="Creatinase/methionine aminopeptidase superfamily"/>
    <property type="match status" value="1"/>
</dbReference>
<dbReference type="Gene3D" id="3.40.350.10">
    <property type="entry name" value="Creatinase/prolidase N-terminal domain"/>
    <property type="match status" value="2"/>
</dbReference>
<sequence length="607" mass="65412">MFQSFDATSRPEQGPPRLAALREVMAADGLDGFLVPRADAHQGENVAPCDERLAWLTGFTGSAGFAAVLADEAGLFVDGRYRLQVREQAADVFTPVDRYEVQLGDWLAERLSLDARVGFDPWLHTVGQVAALRERLDEAGILLAPCDNLVDRLWDDRPPPPDRPFRAHDTALAGESAADKRARLAAELREAGQRAALLTLPDSIAWLLNIRGADVARTPVPRAFALLRDDGSVELFCGPGQADPVADHLGPDVAVLPRDGLRAALSETEGPVRLDPASAPQVLADTLAEADVEVVHGDDPCLLPKARKTDAELAGMREAHLRDGAAMCRFLAWLDATAPDGGLTEIAVVTALESFRRETNALQDISFETICGAGPNGAIVHYRVTEATDRPVQPGELLLVDSGGQYLDGTTDITRTVIVGTPEPEQRACFTRVLQGMIAVSRARFPKGVAGAHLDVLARTPLWLAGLDYDHGTGHGVGAYLGVHEGPQALSRRSGVPLEPGMILSNEPGYYRADAFGIRIENLLAVREAPPIEGGDARVMYDFETLTWVPIDRRLIDGALLSRPERDWIDAYHAATFTRIAPRLEGAALAWLEQACAPLPRPGGTDS</sequence>
<evidence type="ECO:0000256" key="1">
    <source>
        <dbReference type="ARBA" id="ARBA00008766"/>
    </source>
</evidence>
<dbReference type="InterPro" id="IPR050422">
    <property type="entry name" value="X-Pro_aminopeptidase_P"/>
</dbReference>
<keyword evidence="3" id="KW-0378">Hydrolase</keyword>
<dbReference type="InterPro" id="IPR000994">
    <property type="entry name" value="Pept_M24"/>
</dbReference>
<dbReference type="eggNOG" id="COG0006">
    <property type="taxonomic scope" value="Bacteria"/>
</dbReference>
<dbReference type="InterPro" id="IPR033740">
    <property type="entry name" value="Pept_M24B"/>
</dbReference>
<keyword evidence="4" id="KW-0464">Manganese</keyword>
<keyword evidence="8" id="KW-0031">Aminopeptidase</keyword>
<dbReference type="STRING" id="314256.OG2516_05143"/>
<comment type="similarity">
    <text evidence="1">Belongs to the peptidase M24B family.</text>
</comment>
<dbReference type="SUPFAM" id="SSF55920">
    <property type="entry name" value="Creatinase/aminopeptidase"/>
    <property type="match status" value="1"/>
</dbReference>
<evidence type="ECO:0000259" key="7">
    <source>
        <dbReference type="Pfam" id="PF16188"/>
    </source>
</evidence>
<dbReference type="GO" id="GO:0046872">
    <property type="term" value="F:metal ion binding"/>
    <property type="evidence" value="ECO:0007669"/>
    <property type="project" value="UniProtKB-KW"/>
</dbReference>
<name>Q2CIX3_OCEGH</name>
<dbReference type="SUPFAM" id="SSF53092">
    <property type="entry name" value="Creatinase/prolidase N-terminal domain"/>
    <property type="match status" value="1"/>
</dbReference>
<dbReference type="PANTHER" id="PTHR43763">
    <property type="entry name" value="XAA-PRO AMINOPEPTIDASE 1"/>
    <property type="match status" value="1"/>
</dbReference>
<keyword evidence="9" id="KW-1185">Reference proteome</keyword>
<gene>
    <name evidence="8" type="ORF">OG2516_05143</name>
</gene>
<reference evidence="8 9" key="1">
    <citation type="journal article" date="2010" name="J. Bacteriol.">
        <title>Genome sequences of Oceanicola granulosus HTCC2516(T) and Oceanicola batsensis HTCC2597(TDelta).</title>
        <authorList>
            <person name="Thrash J.C."/>
            <person name="Cho J.C."/>
            <person name="Vergin K.L."/>
            <person name="Giovannoni S.J."/>
        </authorList>
    </citation>
    <scope>NUCLEOTIDE SEQUENCE [LARGE SCALE GENOMIC DNA]</scope>
    <source>
        <strain evidence="9">ATCC BAA-861 / DSM 15982 / KCTC 12143 / HTCC2516</strain>
    </source>
</reference>
<evidence type="ECO:0000313" key="9">
    <source>
        <dbReference type="Proteomes" id="UP000003635"/>
    </source>
</evidence>
<dbReference type="EMBL" id="AAOT01000003">
    <property type="protein sequence ID" value="EAR52466.1"/>
    <property type="molecule type" value="Genomic_DNA"/>
</dbReference>
<dbReference type="InterPro" id="IPR036005">
    <property type="entry name" value="Creatinase/aminopeptidase-like"/>
</dbReference>
<dbReference type="MEROPS" id="M24.009"/>
<dbReference type="PANTHER" id="PTHR43763:SF6">
    <property type="entry name" value="XAA-PRO AMINOPEPTIDASE 1"/>
    <property type="match status" value="1"/>
</dbReference>
<evidence type="ECO:0000256" key="3">
    <source>
        <dbReference type="ARBA" id="ARBA00022801"/>
    </source>
</evidence>
<dbReference type="CDD" id="cd01085">
    <property type="entry name" value="APP"/>
    <property type="match status" value="1"/>
</dbReference>
<evidence type="ECO:0000256" key="4">
    <source>
        <dbReference type="ARBA" id="ARBA00023211"/>
    </source>
</evidence>
<feature type="domain" description="Peptidase M24 C-terminal" evidence="7">
    <location>
        <begin position="540"/>
        <end position="599"/>
    </location>
</feature>
<dbReference type="HOGENOM" id="CLU_011781_2_1_5"/>
<dbReference type="RefSeq" id="WP_007254556.1">
    <property type="nucleotide sequence ID" value="NZ_CH724107.1"/>
</dbReference>
<protein>
    <submittedName>
        <fullName evidence="8">Aminopeptidase P</fullName>
    </submittedName>
</protein>
<organism evidence="8 9">
    <name type="scientific">Oceanicola granulosus (strain ATCC BAA-861 / DSM 15982 / KCTC 12143 / HTCC2516)</name>
    <dbReference type="NCBI Taxonomy" id="314256"/>
    <lineage>
        <taxon>Bacteria</taxon>
        <taxon>Pseudomonadati</taxon>
        <taxon>Pseudomonadota</taxon>
        <taxon>Alphaproteobacteria</taxon>
        <taxon>Rhodobacterales</taxon>
        <taxon>Roseobacteraceae</taxon>
        <taxon>Oceanicola</taxon>
    </lineage>
</organism>
<accession>Q2CIX3</accession>
<dbReference type="Pfam" id="PF00557">
    <property type="entry name" value="Peptidase_M24"/>
    <property type="match status" value="1"/>
</dbReference>
<dbReference type="InterPro" id="IPR029149">
    <property type="entry name" value="Creatin/AminoP/Spt16_N"/>
</dbReference>
<dbReference type="OrthoDB" id="9806388at2"/>
<dbReference type="Pfam" id="PF16188">
    <property type="entry name" value="Peptidase_M24_C"/>
    <property type="match status" value="1"/>
</dbReference>
<keyword evidence="2" id="KW-0479">Metal-binding</keyword>
<feature type="domain" description="Creatinase N-terminal" evidence="6">
    <location>
        <begin position="17"/>
        <end position="153"/>
    </location>
</feature>
<dbReference type="Proteomes" id="UP000003635">
    <property type="component" value="Unassembled WGS sequence"/>
</dbReference>
<dbReference type="GO" id="GO:0070006">
    <property type="term" value="F:metalloaminopeptidase activity"/>
    <property type="evidence" value="ECO:0007669"/>
    <property type="project" value="InterPro"/>
</dbReference>
<dbReference type="InterPro" id="IPR032416">
    <property type="entry name" value="Peptidase_M24_C"/>
</dbReference>
<evidence type="ECO:0000259" key="6">
    <source>
        <dbReference type="Pfam" id="PF01321"/>
    </source>
</evidence>
<dbReference type="Pfam" id="PF01321">
    <property type="entry name" value="Creatinase_N"/>
    <property type="match status" value="1"/>
</dbReference>
<comment type="caution">
    <text evidence="8">The sequence shown here is derived from an EMBL/GenBank/DDBJ whole genome shotgun (WGS) entry which is preliminary data.</text>
</comment>
<dbReference type="AlphaFoldDB" id="Q2CIX3"/>
<keyword evidence="8" id="KW-0645">Protease</keyword>
<dbReference type="InterPro" id="IPR000587">
    <property type="entry name" value="Creatinase_N"/>
</dbReference>
<evidence type="ECO:0000313" key="8">
    <source>
        <dbReference type="EMBL" id="EAR52466.1"/>
    </source>
</evidence>
<feature type="domain" description="Peptidase M24" evidence="5">
    <location>
        <begin position="315"/>
        <end position="528"/>
    </location>
</feature>
<evidence type="ECO:0000259" key="5">
    <source>
        <dbReference type="Pfam" id="PF00557"/>
    </source>
</evidence>
<evidence type="ECO:0000256" key="2">
    <source>
        <dbReference type="ARBA" id="ARBA00022723"/>
    </source>
</evidence>
<dbReference type="FunFam" id="3.90.230.10:FF:000007">
    <property type="entry name" value="Xaa-Pro aminopeptidase P"/>
    <property type="match status" value="1"/>
</dbReference>
<proteinExistence type="inferred from homology"/>
<dbReference type="Pfam" id="PF16189">
    <property type="entry name" value="Creatinase_N_2"/>
    <property type="match status" value="1"/>
</dbReference>